<dbReference type="EMBL" id="JBGEDP010000003">
    <property type="protein sequence ID" value="MEY8019056.1"/>
    <property type="molecule type" value="Genomic_DNA"/>
</dbReference>
<protein>
    <recommendedName>
        <fullName evidence="3">Recombinase</fullName>
    </recommendedName>
</protein>
<gene>
    <name evidence="1" type="ORF">AB8998_30870</name>
</gene>
<accession>A0ABV4C937</accession>
<name>A0ABV4C937_9MYCO</name>
<dbReference type="Proteomes" id="UP001564760">
    <property type="component" value="Unassembled WGS sequence"/>
</dbReference>
<dbReference type="RefSeq" id="WP_369742087.1">
    <property type="nucleotide sequence ID" value="NZ_JBGEDP010000003.1"/>
</dbReference>
<organism evidence="1 2">
    <name type="scientific">Mycobacterium servetii</name>
    <dbReference type="NCBI Taxonomy" id="3237418"/>
    <lineage>
        <taxon>Bacteria</taxon>
        <taxon>Bacillati</taxon>
        <taxon>Actinomycetota</taxon>
        <taxon>Actinomycetes</taxon>
        <taxon>Mycobacteriales</taxon>
        <taxon>Mycobacteriaceae</taxon>
        <taxon>Mycobacterium</taxon>
    </lineage>
</organism>
<comment type="caution">
    <text evidence="1">The sequence shown here is derived from an EMBL/GenBank/DDBJ whole genome shotgun (WGS) entry which is preliminary data.</text>
</comment>
<evidence type="ECO:0008006" key="3">
    <source>
        <dbReference type="Google" id="ProtNLM"/>
    </source>
</evidence>
<evidence type="ECO:0000313" key="2">
    <source>
        <dbReference type="Proteomes" id="UP001564760"/>
    </source>
</evidence>
<sequence length="74" mass="8715">MLHIDHRMIRRLDEIETDLVKRRERAEIEGWIGEIEGVDLTLTFLRSKRIGAVRLSRRIVSLGRPRQAHEETPS</sequence>
<evidence type="ECO:0000313" key="1">
    <source>
        <dbReference type="EMBL" id="MEY8019056.1"/>
    </source>
</evidence>
<keyword evidence="2" id="KW-1185">Reference proteome</keyword>
<reference evidence="1 2" key="1">
    <citation type="submission" date="2024-08" db="EMBL/GenBank/DDBJ databases">
        <title>Mycobacterium servetensis sp. nov., a novel rapid-growing mycobacterial species recovered from a human patient in Zaragoza, Spain.</title>
        <authorList>
            <person name="Tristancho-Baro A.I."/>
            <person name="Buenestado-Serrano S."/>
            <person name="Garcia De Viedma D."/>
            <person name="Milagro-Beamonte A."/>
            <person name="Burillo N."/>
            <person name="Sanz S."/>
            <person name="Lopez-Calleja A.I."/>
            <person name="Penas-Utrilla D."/>
            <person name="Guardingo M."/>
            <person name="Garcia M.J."/>
            <person name="Vinuelas-Bayon J."/>
        </authorList>
    </citation>
    <scope>NUCLEOTIDE SEQUENCE [LARGE SCALE GENOMIC DNA]</scope>
    <source>
        <strain evidence="2">HUMS_12744610</strain>
    </source>
</reference>
<proteinExistence type="predicted"/>